<dbReference type="Proteomes" id="UP001597100">
    <property type="component" value="Unassembled WGS sequence"/>
</dbReference>
<evidence type="ECO:0008006" key="3">
    <source>
        <dbReference type="Google" id="ProtNLM"/>
    </source>
</evidence>
<proteinExistence type="predicted"/>
<keyword evidence="2" id="KW-1185">Reference proteome</keyword>
<comment type="caution">
    <text evidence="1">The sequence shown here is derived from an EMBL/GenBank/DDBJ whole genome shotgun (WGS) entry which is preliminary data.</text>
</comment>
<dbReference type="RefSeq" id="WP_380737885.1">
    <property type="nucleotide sequence ID" value="NZ_JBHTJP010000032.1"/>
</dbReference>
<name>A0ABW3IEP1_9FLAO</name>
<organism evidence="1 2">
    <name type="scientific">Salinimicrobium gaetbulicola</name>
    <dbReference type="NCBI Taxonomy" id="999702"/>
    <lineage>
        <taxon>Bacteria</taxon>
        <taxon>Pseudomonadati</taxon>
        <taxon>Bacteroidota</taxon>
        <taxon>Flavobacteriia</taxon>
        <taxon>Flavobacteriales</taxon>
        <taxon>Flavobacteriaceae</taxon>
        <taxon>Salinimicrobium</taxon>
    </lineage>
</organism>
<reference evidence="2" key="1">
    <citation type="journal article" date="2019" name="Int. J. Syst. Evol. Microbiol.">
        <title>The Global Catalogue of Microorganisms (GCM) 10K type strain sequencing project: providing services to taxonomists for standard genome sequencing and annotation.</title>
        <authorList>
            <consortium name="The Broad Institute Genomics Platform"/>
            <consortium name="The Broad Institute Genome Sequencing Center for Infectious Disease"/>
            <person name="Wu L."/>
            <person name="Ma J."/>
        </authorList>
    </citation>
    <scope>NUCLEOTIDE SEQUENCE [LARGE SCALE GENOMIC DNA]</scope>
    <source>
        <strain evidence="2">CCUG 60898</strain>
    </source>
</reference>
<dbReference type="EMBL" id="JBHTJP010000032">
    <property type="protein sequence ID" value="MFD0976504.1"/>
    <property type="molecule type" value="Genomic_DNA"/>
</dbReference>
<gene>
    <name evidence="1" type="ORF">ACFQ1G_06855</name>
</gene>
<evidence type="ECO:0000313" key="2">
    <source>
        <dbReference type="Proteomes" id="UP001597100"/>
    </source>
</evidence>
<evidence type="ECO:0000313" key="1">
    <source>
        <dbReference type="EMBL" id="MFD0976504.1"/>
    </source>
</evidence>
<sequence>MILNQFTYQKLFLILFISLLLTSCVDKLERPLASGSQPEPETEELKVVAHLPVQIDSTDYLLHPIGDLSLRSSGYYSSGTSAGVYRSSDAINGRFTNIKFQQVDSEEMLTLTNEKVIITSVQFLRGIFQNTGKEFLLYEVCDRDSNGDDKLDSKDVSSLYISTISGGNFRKLTAKDQNFEEFTIIDEMNRVYFKTREDTDGDKDFDEKDGSHIFYIDLGAEAPKVIEYDPLKG</sequence>
<accession>A0ABW3IEP1</accession>
<protein>
    <recommendedName>
        <fullName evidence="3">Phytase-like domain-containing protein</fullName>
    </recommendedName>
</protein>